<dbReference type="InterPro" id="IPR023168">
    <property type="entry name" value="GatB_Yqey_C_2"/>
</dbReference>
<dbReference type="PANTHER" id="PTHR28055:SF1">
    <property type="entry name" value="ALTERED INHERITANCE OF MITOCHONDRIA PROTEIN 41, MITOCHONDRIAL"/>
    <property type="match status" value="1"/>
</dbReference>
<dbReference type="RefSeq" id="WP_353648587.1">
    <property type="nucleotide sequence ID" value="NZ_CP159218.1"/>
</dbReference>
<dbReference type="AlphaFoldDB" id="A0AAU8DL47"/>
<dbReference type="InterPro" id="IPR003789">
    <property type="entry name" value="Asn/Gln_tRNA_amidoTrase-B-like"/>
</dbReference>
<name>A0AAU8DL47_9ACTN</name>
<gene>
    <name evidence="1" type="ORF">ABLG96_17420</name>
</gene>
<organism evidence="1">
    <name type="scientific">Nakamurella sp. A5-74</name>
    <dbReference type="NCBI Taxonomy" id="3158264"/>
    <lineage>
        <taxon>Bacteria</taxon>
        <taxon>Bacillati</taxon>
        <taxon>Actinomycetota</taxon>
        <taxon>Actinomycetes</taxon>
        <taxon>Nakamurellales</taxon>
        <taxon>Nakamurellaceae</taxon>
        <taxon>Nakamurella</taxon>
    </lineage>
</organism>
<accession>A0AAU8DL47</accession>
<dbReference type="Pfam" id="PF09424">
    <property type="entry name" value="YqeY"/>
    <property type="match status" value="1"/>
</dbReference>
<dbReference type="Gene3D" id="1.10.1510.10">
    <property type="entry name" value="Uncharacterised protein YqeY/AIM41 PF09424, N-terminal domain"/>
    <property type="match status" value="1"/>
</dbReference>
<dbReference type="SUPFAM" id="SSF89095">
    <property type="entry name" value="GatB/YqeY motif"/>
    <property type="match status" value="1"/>
</dbReference>
<dbReference type="InterPro" id="IPR042184">
    <property type="entry name" value="YqeY/Aim41_N"/>
</dbReference>
<dbReference type="GO" id="GO:0016884">
    <property type="term" value="F:carbon-nitrogen ligase activity, with glutamine as amido-N-donor"/>
    <property type="evidence" value="ECO:0007669"/>
    <property type="project" value="InterPro"/>
</dbReference>
<sequence>MDSILKQQLRTDLTASMKARDTLTTGTLRMAITAVTNEEVAGKEAKDLSDADVLRVLQREVKKRTESAEVYAGAGRPELAEQERAEIGVLTRYLPQPLTGDELAAVIAEAVAEVQGDAAERPTMKQMGLVIKAANARAVGRADGGAVAAAVKAALA</sequence>
<evidence type="ECO:0000313" key="1">
    <source>
        <dbReference type="EMBL" id="XCG62972.1"/>
    </source>
</evidence>
<protein>
    <submittedName>
        <fullName evidence="1">GatB/YqeY domain-containing protein</fullName>
    </submittedName>
</protein>
<dbReference type="EMBL" id="CP159218">
    <property type="protein sequence ID" value="XCG62972.1"/>
    <property type="molecule type" value="Genomic_DNA"/>
</dbReference>
<dbReference type="InterPro" id="IPR019004">
    <property type="entry name" value="YqeY/Aim41"/>
</dbReference>
<proteinExistence type="predicted"/>
<reference evidence="1" key="1">
    <citation type="submission" date="2024-05" db="EMBL/GenBank/DDBJ databases">
        <authorList>
            <person name="Cai S.Y."/>
            <person name="Jin L.M."/>
            <person name="Li H.R."/>
        </authorList>
    </citation>
    <scope>NUCLEOTIDE SEQUENCE</scope>
    <source>
        <strain evidence="1">A5-74</strain>
    </source>
</reference>
<dbReference type="PANTHER" id="PTHR28055">
    <property type="entry name" value="ALTERED INHERITANCE OF MITOCHONDRIA PROTEIN 41, MITOCHONDRIAL"/>
    <property type="match status" value="1"/>
</dbReference>
<dbReference type="Gene3D" id="1.10.10.410">
    <property type="match status" value="1"/>
</dbReference>